<organism evidence="2 3">
    <name type="scientific">Scleroderma citrinum Foug A</name>
    <dbReference type="NCBI Taxonomy" id="1036808"/>
    <lineage>
        <taxon>Eukaryota</taxon>
        <taxon>Fungi</taxon>
        <taxon>Dikarya</taxon>
        <taxon>Basidiomycota</taxon>
        <taxon>Agaricomycotina</taxon>
        <taxon>Agaricomycetes</taxon>
        <taxon>Agaricomycetidae</taxon>
        <taxon>Boletales</taxon>
        <taxon>Sclerodermatineae</taxon>
        <taxon>Sclerodermataceae</taxon>
        <taxon>Scleroderma</taxon>
    </lineage>
</organism>
<dbReference type="Proteomes" id="UP000053989">
    <property type="component" value="Unassembled WGS sequence"/>
</dbReference>
<feature type="region of interest" description="Disordered" evidence="1">
    <location>
        <begin position="1"/>
        <end position="37"/>
    </location>
</feature>
<evidence type="ECO:0000256" key="1">
    <source>
        <dbReference type="SAM" id="MobiDB-lite"/>
    </source>
</evidence>
<evidence type="ECO:0000313" key="2">
    <source>
        <dbReference type="EMBL" id="KIM56191.1"/>
    </source>
</evidence>
<reference evidence="3" key="2">
    <citation type="submission" date="2015-01" db="EMBL/GenBank/DDBJ databases">
        <title>Evolutionary Origins and Diversification of the Mycorrhizal Mutualists.</title>
        <authorList>
            <consortium name="DOE Joint Genome Institute"/>
            <consortium name="Mycorrhizal Genomics Consortium"/>
            <person name="Kohler A."/>
            <person name="Kuo A."/>
            <person name="Nagy L.G."/>
            <person name="Floudas D."/>
            <person name="Copeland A."/>
            <person name="Barry K.W."/>
            <person name="Cichocki N."/>
            <person name="Veneault-Fourrey C."/>
            <person name="LaButti K."/>
            <person name="Lindquist E.A."/>
            <person name="Lipzen A."/>
            <person name="Lundell T."/>
            <person name="Morin E."/>
            <person name="Murat C."/>
            <person name="Riley R."/>
            <person name="Ohm R."/>
            <person name="Sun H."/>
            <person name="Tunlid A."/>
            <person name="Henrissat B."/>
            <person name="Grigoriev I.V."/>
            <person name="Hibbett D.S."/>
            <person name="Martin F."/>
        </authorList>
    </citation>
    <scope>NUCLEOTIDE SEQUENCE [LARGE SCALE GENOMIC DNA]</scope>
    <source>
        <strain evidence="3">Foug A</strain>
    </source>
</reference>
<proteinExistence type="predicted"/>
<name>A0A0C3DJF8_9AGAM</name>
<protein>
    <submittedName>
        <fullName evidence="2">Uncharacterized protein</fullName>
    </submittedName>
</protein>
<accession>A0A0C3DJF8</accession>
<dbReference type="STRING" id="1036808.A0A0C3DJF8"/>
<reference evidence="2 3" key="1">
    <citation type="submission" date="2014-04" db="EMBL/GenBank/DDBJ databases">
        <authorList>
            <consortium name="DOE Joint Genome Institute"/>
            <person name="Kuo A."/>
            <person name="Kohler A."/>
            <person name="Nagy L.G."/>
            <person name="Floudas D."/>
            <person name="Copeland A."/>
            <person name="Barry K.W."/>
            <person name="Cichocki N."/>
            <person name="Veneault-Fourrey C."/>
            <person name="LaButti K."/>
            <person name="Lindquist E.A."/>
            <person name="Lipzen A."/>
            <person name="Lundell T."/>
            <person name="Morin E."/>
            <person name="Murat C."/>
            <person name="Sun H."/>
            <person name="Tunlid A."/>
            <person name="Henrissat B."/>
            <person name="Grigoriev I.V."/>
            <person name="Hibbett D.S."/>
            <person name="Martin F."/>
            <person name="Nordberg H.P."/>
            <person name="Cantor M.N."/>
            <person name="Hua S.X."/>
        </authorList>
    </citation>
    <scope>NUCLEOTIDE SEQUENCE [LARGE SCALE GENOMIC DNA]</scope>
    <source>
        <strain evidence="2 3">Foug A</strain>
    </source>
</reference>
<evidence type="ECO:0000313" key="3">
    <source>
        <dbReference type="Proteomes" id="UP000053989"/>
    </source>
</evidence>
<dbReference type="EMBL" id="KN822121">
    <property type="protein sequence ID" value="KIM56191.1"/>
    <property type="molecule type" value="Genomic_DNA"/>
</dbReference>
<dbReference type="InParanoid" id="A0A0C3DJF8"/>
<dbReference type="OrthoDB" id="2691413at2759"/>
<dbReference type="AlphaFoldDB" id="A0A0C3DJF8"/>
<feature type="compositionally biased region" description="Basic residues" evidence="1">
    <location>
        <begin position="28"/>
        <end position="37"/>
    </location>
</feature>
<sequence>MVPKPQPGTRGALPSTTTGMGRQFSSPRKVKNPRKTKTFVSFPGHSRRCQCLLAELNDLLHHKVECQPPASEMIQEAPLNTEVEMSGILDVGEASDYEQPDPPLVQRACLDHFFSNWKSVIPTIVCPYLEYLSETLGKPVTRHVSPLSACSRVCSDK</sequence>
<feature type="compositionally biased region" description="Polar residues" evidence="1">
    <location>
        <begin position="14"/>
        <end position="26"/>
    </location>
</feature>
<gene>
    <name evidence="2" type="ORF">SCLCIDRAFT_133179</name>
</gene>
<dbReference type="HOGENOM" id="CLU_127243_0_0_1"/>
<keyword evidence="3" id="KW-1185">Reference proteome</keyword>